<dbReference type="KEGG" id="fpf:DCC35_18795"/>
<feature type="transmembrane region" description="Helical" evidence="1">
    <location>
        <begin position="90"/>
        <end position="109"/>
    </location>
</feature>
<feature type="transmembrane region" description="Helical" evidence="1">
    <location>
        <begin position="61"/>
        <end position="85"/>
    </location>
</feature>
<dbReference type="EMBL" id="CP028923">
    <property type="protein sequence ID" value="QCK16632.1"/>
    <property type="molecule type" value="Genomic_DNA"/>
</dbReference>
<keyword evidence="3" id="KW-1185">Reference proteome</keyword>
<reference evidence="2 3" key="1">
    <citation type="submission" date="2018-04" db="EMBL/GenBank/DDBJ databases">
        <title>Complete genome uncultured novel isolate.</title>
        <authorList>
            <person name="Merlino G."/>
        </authorList>
    </citation>
    <scope>NUCLEOTIDE SEQUENCE [LARGE SCALE GENOMIC DNA]</scope>
    <source>
        <strain evidence="3">R1DC9</strain>
    </source>
</reference>
<dbReference type="RefSeq" id="WP_137092223.1">
    <property type="nucleotide sequence ID" value="NZ_CP028923.1"/>
</dbReference>
<name>A0A4D7JVS9_9BACT</name>
<feature type="transmembrane region" description="Helical" evidence="1">
    <location>
        <begin position="20"/>
        <end position="38"/>
    </location>
</feature>
<evidence type="ECO:0000313" key="2">
    <source>
        <dbReference type="EMBL" id="QCK16632.1"/>
    </source>
</evidence>
<evidence type="ECO:0000256" key="1">
    <source>
        <dbReference type="SAM" id="Phobius"/>
    </source>
</evidence>
<sequence>MRLKKIAGYRINDIIEDSLAWVVVLAMFIYGGAKYWQFSENADILQTPVGDLTGMELMWTFYSYSTTFAVLLGIFEITGGILILFKPTRLIGCFFTSTILVNIIIQDIFFEVNRGALKAAILYQMIILYIFWNNRKNIYEAVSKLLLPANFKLNKNRIIRFSIVFLFFIIFRVMEFYLTTK</sequence>
<accession>A0A4D7JVS9</accession>
<evidence type="ECO:0008006" key="4">
    <source>
        <dbReference type="Google" id="ProtNLM"/>
    </source>
</evidence>
<feature type="transmembrane region" description="Helical" evidence="1">
    <location>
        <begin position="158"/>
        <end position="178"/>
    </location>
</feature>
<evidence type="ECO:0000313" key="3">
    <source>
        <dbReference type="Proteomes" id="UP000298616"/>
    </source>
</evidence>
<organism evidence="2 3">
    <name type="scientific">Mangrovivirga cuniculi</name>
    <dbReference type="NCBI Taxonomy" id="2715131"/>
    <lineage>
        <taxon>Bacteria</taxon>
        <taxon>Pseudomonadati</taxon>
        <taxon>Bacteroidota</taxon>
        <taxon>Cytophagia</taxon>
        <taxon>Cytophagales</taxon>
        <taxon>Mangrovivirgaceae</taxon>
        <taxon>Mangrovivirga</taxon>
    </lineage>
</organism>
<keyword evidence="1" id="KW-0812">Transmembrane</keyword>
<proteinExistence type="predicted"/>
<feature type="transmembrane region" description="Helical" evidence="1">
    <location>
        <begin position="115"/>
        <end position="132"/>
    </location>
</feature>
<dbReference type="Proteomes" id="UP000298616">
    <property type="component" value="Chromosome"/>
</dbReference>
<dbReference type="OrthoDB" id="102112at2"/>
<gene>
    <name evidence="2" type="ORF">DCC35_18795</name>
</gene>
<keyword evidence="1" id="KW-1133">Transmembrane helix</keyword>
<keyword evidence="1" id="KW-0472">Membrane</keyword>
<protein>
    <recommendedName>
        <fullName evidence="4">DoxX family protein</fullName>
    </recommendedName>
</protein>
<dbReference type="AlphaFoldDB" id="A0A4D7JVS9"/>